<dbReference type="dictyBase" id="DDB_G0275435"/>
<dbReference type="VEuPathDB" id="AmoebaDB:DDB_G0275435"/>
<gene>
    <name evidence="1" type="ORF">DDB_G0275435</name>
</gene>
<sequence length="88" mass="10157">DILLILFQLKFVKTISNKIENQIVTEIKKKQFFFLKHYKSSLQFIKNISKSNKIIADLEITKSNLFVGKLRKSQLLGLFGLNSILGTQ</sequence>
<reference evidence="1 2" key="1">
    <citation type="journal article" date="2005" name="Nature">
        <title>The genome of the social amoeba Dictyostelium discoideum.</title>
        <authorList>
            <consortium name="The Dictyostelium discoideum Sequencing Consortium"/>
            <person name="Eichinger L."/>
            <person name="Pachebat J.A."/>
            <person name="Glockner G."/>
            <person name="Rajandream M.A."/>
            <person name="Sucgang R."/>
            <person name="Berriman M."/>
            <person name="Song J."/>
            <person name="Olsen R."/>
            <person name="Szafranski K."/>
            <person name="Xu Q."/>
            <person name="Tunggal B."/>
            <person name="Kummerfeld S."/>
            <person name="Madera M."/>
            <person name="Konfortov B.A."/>
            <person name="Rivero F."/>
            <person name="Bankier A.T."/>
            <person name="Lehmann R."/>
            <person name="Hamlin N."/>
            <person name="Davies R."/>
            <person name="Gaudet P."/>
            <person name="Fey P."/>
            <person name="Pilcher K."/>
            <person name="Chen G."/>
            <person name="Saunders D."/>
            <person name="Sodergren E."/>
            <person name="Davis P."/>
            <person name="Kerhornou A."/>
            <person name="Nie X."/>
            <person name="Hall N."/>
            <person name="Anjard C."/>
            <person name="Hemphill L."/>
            <person name="Bason N."/>
            <person name="Farbrother P."/>
            <person name="Desany B."/>
            <person name="Just E."/>
            <person name="Morio T."/>
            <person name="Rost R."/>
            <person name="Churcher C."/>
            <person name="Cooper J."/>
            <person name="Haydock S."/>
            <person name="van Driessche N."/>
            <person name="Cronin A."/>
            <person name="Goodhead I."/>
            <person name="Muzny D."/>
            <person name="Mourier T."/>
            <person name="Pain A."/>
            <person name="Lu M."/>
            <person name="Harper D."/>
            <person name="Lindsay R."/>
            <person name="Hauser H."/>
            <person name="James K."/>
            <person name="Quiles M."/>
            <person name="Madan Babu M."/>
            <person name="Saito T."/>
            <person name="Buchrieser C."/>
            <person name="Wardroper A."/>
            <person name="Felder M."/>
            <person name="Thangavelu M."/>
            <person name="Johnson D."/>
            <person name="Knights A."/>
            <person name="Loulseged H."/>
            <person name="Mungall K."/>
            <person name="Oliver K."/>
            <person name="Price C."/>
            <person name="Quail M.A."/>
            <person name="Urushihara H."/>
            <person name="Hernandez J."/>
            <person name="Rabbinowitsch E."/>
            <person name="Steffen D."/>
            <person name="Sanders M."/>
            <person name="Ma J."/>
            <person name="Kohara Y."/>
            <person name="Sharp S."/>
            <person name="Simmonds M."/>
            <person name="Spiegler S."/>
            <person name="Tivey A."/>
            <person name="Sugano S."/>
            <person name="White B."/>
            <person name="Walker D."/>
            <person name="Woodward J."/>
            <person name="Winckler T."/>
            <person name="Tanaka Y."/>
            <person name="Shaulsky G."/>
            <person name="Schleicher M."/>
            <person name="Weinstock G."/>
            <person name="Rosenthal A."/>
            <person name="Cox E.C."/>
            <person name="Chisholm R.L."/>
            <person name="Gibbs R."/>
            <person name="Loomis W.F."/>
            <person name="Platzer M."/>
            <person name="Kay R.R."/>
            <person name="Williams J."/>
            <person name="Dear P.H."/>
            <person name="Noegel A.A."/>
            <person name="Barrell B."/>
            <person name="Kuspa A."/>
        </authorList>
    </citation>
    <scope>NUCLEOTIDE SEQUENCE [LARGE SCALE GENOMIC DNA]</scope>
    <source>
        <strain evidence="1 2">AX4</strain>
    </source>
</reference>
<proteinExistence type="predicted"/>
<dbReference type="InParanoid" id="Q553N7"/>
<dbReference type="GeneID" id="8619980"/>
<dbReference type="AlphaFoldDB" id="Q553N7"/>
<dbReference type="KEGG" id="ddi:DDB_G0275435"/>
<dbReference type="RefSeq" id="XP_643709.1">
    <property type="nucleotide sequence ID" value="XM_638617.1"/>
</dbReference>
<dbReference type="Proteomes" id="UP000002195">
    <property type="component" value="Unassembled WGS sequence"/>
</dbReference>
<accession>Q553N7</accession>
<evidence type="ECO:0000313" key="2">
    <source>
        <dbReference type="Proteomes" id="UP000002195"/>
    </source>
</evidence>
<protein>
    <submittedName>
        <fullName evidence="1">Uncharacterized protein</fullName>
    </submittedName>
</protein>
<comment type="caution">
    <text evidence="1">The sequence shown here is derived from an EMBL/GenBank/DDBJ whole genome shotgun (WGS) entry which is preliminary data.</text>
</comment>
<dbReference type="EMBL" id="AAFI02000013">
    <property type="protein sequence ID" value="EAL69783.1"/>
    <property type="molecule type" value="Genomic_DNA"/>
</dbReference>
<name>Q553N7_DICDI</name>
<keyword evidence="2" id="KW-1185">Reference proteome</keyword>
<evidence type="ECO:0000313" key="1">
    <source>
        <dbReference type="EMBL" id="EAL69783.1"/>
    </source>
</evidence>
<feature type="non-terminal residue" evidence="1">
    <location>
        <position position="1"/>
    </location>
</feature>
<dbReference type="HOGENOM" id="CLU_2475749_0_0_1"/>
<organism evidence="1 2">
    <name type="scientific">Dictyostelium discoideum</name>
    <name type="common">Social amoeba</name>
    <dbReference type="NCBI Taxonomy" id="44689"/>
    <lineage>
        <taxon>Eukaryota</taxon>
        <taxon>Amoebozoa</taxon>
        <taxon>Evosea</taxon>
        <taxon>Eumycetozoa</taxon>
        <taxon>Dictyostelia</taxon>
        <taxon>Dictyosteliales</taxon>
        <taxon>Dictyosteliaceae</taxon>
        <taxon>Dictyostelium</taxon>
    </lineage>
</organism>
<dbReference type="PaxDb" id="44689-DDB0217666"/>